<keyword evidence="2" id="KW-1185">Reference proteome</keyword>
<dbReference type="EMBL" id="AEEH01000053">
    <property type="protein sequence ID" value="EFM24543.1"/>
    <property type="molecule type" value="Genomic_DNA"/>
</dbReference>
<dbReference type="HOGENOM" id="CLU_1853328_0_0_9"/>
<evidence type="ECO:0000313" key="1">
    <source>
        <dbReference type="EMBL" id="EFM24543.1"/>
    </source>
</evidence>
<proteinExistence type="predicted"/>
<dbReference type="AlphaFoldDB" id="E0NP75"/>
<protein>
    <recommendedName>
        <fullName evidence="3">Lipoprotein</fullName>
    </recommendedName>
</protein>
<name>E0NP75_9FIRM</name>
<dbReference type="RefSeq" id="WP_008902739.1">
    <property type="nucleotide sequence ID" value="NZ_GL397071.1"/>
</dbReference>
<gene>
    <name evidence="1" type="ORF">HMPREF9225_1964</name>
</gene>
<sequence>MKNFRKILALTMVLVLIISTGCQKKSLYEERLEGSLFTSYRGLIYFDKDHIFVQMYTDLQHVPEEEREKEIEKMRKEGTLTGELTSSFNEEIKSENPVLEEDGTIKSDSLPDLKIDENGHIVFRDIDFVFKVRDENKK</sequence>
<evidence type="ECO:0000313" key="2">
    <source>
        <dbReference type="Proteomes" id="UP000003280"/>
    </source>
</evidence>
<comment type="caution">
    <text evidence="1">The sequence shown here is derived from an EMBL/GenBank/DDBJ whole genome shotgun (WGS) entry which is preliminary data.</text>
</comment>
<accession>E0NP75</accession>
<organism evidence="1 2">
    <name type="scientific">Peptoniphilus duerdenii ATCC BAA-1640</name>
    <dbReference type="NCBI Taxonomy" id="862517"/>
    <lineage>
        <taxon>Bacteria</taxon>
        <taxon>Bacillati</taxon>
        <taxon>Bacillota</taxon>
        <taxon>Tissierellia</taxon>
        <taxon>Tissierellales</taxon>
        <taxon>Peptoniphilaceae</taxon>
        <taxon>Peptoniphilus</taxon>
    </lineage>
</organism>
<dbReference type="PROSITE" id="PS51257">
    <property type="entry name" value="PROKAR_LIPOPROTEIN"/>
    <property type="match status" value="1"/>
</dbReference>
<evidence type="ECO:0008006" key="3">
    <source>
        <dbReference type="Google" id="ProtNLM"/>
    </source>
</evidence>
<reference evidence="1 2" key="1">
    <citation type="submission" date="2010-07" db="EMBL/GenBank/DDBJ databases">
        <authorList>
            <person name="Muzny D."/>
            <person name="Qin X."/>
            <person name="Deng J."/>
            <person name="Jiang H."/>
            <person name="Liu Y."/>
            <person name="Qu J."/>
            <person name="Song X.-Z."/>
            <person name="Zhang L."/>
            <person name="Thornton R."/>
            <person name="Coyle M."/>
            <person name="Francisco L."/>
            <person name="Jackson L."/>
            <person name="Javaid M."/>
            <person name="Korchina V."/>
            <person name="Kovar C."/>
            <person name="Mata R."/>
            <person name="Mathew T."/>
            <person name="Ngo R."/>
            <person name="Nguyen L."/>
            <person name="Nguyen N."/>
            <person name="Okwuonu G."/>
            <person name="Ongeri F."/>
            <person name="Pham C."/>
            <person name="Simmons D."/>
            <person name="Wilczek-Boney K."/>
            <person name="Hale W."/>
            <person name="Jakkamsetti A."/>
            <person name="Pham P."/>
            <person name="Ruth R."/>
            <person name="San Lucas F."/>
            <person name="Warren J."/>
            <person name="Zhang J."/>
            <person name="Zhao Z."/>
            <person name="Zhou C."/>
            <person name="Zhu D."/>
            <person name="Lee S."/>
            <person name="Bess C."/>
            <person name="Blankenburg K."/>
            <person name="Forbes L."/>
            <person name="Fu Q."/>
            <person name="Gubbala S."/>
            <person name="Hirani K."/>
            <person name="Jayaseelan J.C."/>
            <person name="Lara F."/>
            <person name="Munidasa M."/>
            <person name="Palculict T."/>
            <person name="Patil S."/>
            <person name="Pu L.-L."/>
            <person name="Saada N."/>
            <person name="Tang L."/>
            <person name="Weissenberger G."/>
            <person name="Zhu Y."/>
            <person name="Hemphill L."/>
            <person name="Shang Y."/>
            <person name="Youmans B."/>
            <person name="Ayvaz T."/>
            <person name="Ross M."/>
            <person name="Santibanez J."/>
            <person name="Aqrawi P."/>
            <person name="Gross S."/>
            <person name="Joshi V."/>
            <person name="Fowler G."/>
            <person name="Nazareth L."/>
            <person name="Reid J."/>
            <person name="Worley K."/>
            <person name="Petrosino J."/>
            <person name="Highlander S."/>
            <person name="Gibbs R."/>
        </authorList>
    </citation>
    <scope>NUCLEOTIDE SEQUENCE [LARGE SCALE GENOMIC DNA]</scope>
    <source>
        <strain evidence="1 2">ATCC BAA-1640</strain>
    </source>
</reference>
<dbReference type="Proteomes" id="UP000003280">
    <property type="component" value="Unassembled WGS sequence"/>
</dbReference>
<dbReference type="STRING" id="862517.HMPREF9225_1964"/>